<dbReference type="InterPro" id="IPR036565">
    <property type="entry name" value="Mur-like_cat_sf"/>
</dbReference>
<reference evidence="3 4" key="1">
    <citation type="submission" date="2014-01" db="EMBL/GenBank/DDBJ databases">
        <authorList>
            <person name="Dobos K."/>
            <person name="Lenaerts A."/>
            <person name="Ordway D."/>
            <person name="DeGroote M.A."/>
            <person name="Parker T."/>
            <person name="Sizemore C."/>
            <person name="Tallon L.J."/>
            <person name="Sadzewicz L.K."/>
            <person name="Sengamalay N."/>
            <person name="Fraser C.M."/>
            <person name="Hine E."/>
            <person name="Shefchek K.A."/>
            <person name="Das S.P."/>
            <person name="Tettelin H."/>
        </authorList>
    </citation>
    <scope>NUCLEOTIDE SEQUENCE [LARGE SCALE GENOMIC DNA]</scope>
    <source>
        <strain evidence="3 4">Harvey</strain>
    </source>
</reference>
<dbReference type="Proteomes" id="UP000020681">
    <property type="component" value="Unassembled WGS sequence"/>
</dbReference>
<accession>A0ABN0QT29</accession>
<dbReference type="Pfam" id="PF08245">
    <property type="entry name" value="Mur_ligase_M"/>
    <property type="match status" value="1"/>
</dbReference>
<protein>
    <submittedName>
        <fullName evidence="3">Mur ligase middle domain protein</fullName>
    </submittedName>
</protein>
<keyword evidence="3" id="KW-0436">Ligase</keyword>
<dbReference type="GO" id="GO:0016874">
    <property type="term" value="F:ligase activity"/>
    <property type="evidence" value="ECO:0007669"/>
    <property type="project" value="UniProtKB-KW"/>
</dbReference>
<sequence>MTAISALGCVPGTVPVLVHPAPRGVLGEAAALVYGHPSDRLTVVGITGTSGKTTTTYLVEAGLRAAGRVAGLIGTIGIRIDGADIPSTLTTPKRPPCRQCWRRWSNAGGHGGNGGVQSRADPGPGGWHPVRGRRLHQSVARSSRFSPHDG</sequence>
<dbReference type="PANTHER" id="PTHR23135:SF4">
    <property type="entry name" value="UDP-N-ACETYLMURAMOYL-L-ALANYL-D-GLUTAMATE--2,6-DIAMINOPIMELATE LIGASE MURE HOMOLOG, CHLOROPLASTIC"/>
    <property type="match status" value="1"/>
</dbReference>
<name>A0ABN0QT29_MYCUL</name>
<feature type="region of interest" description="Disordered" evidence="1">
    <location>
        <begin position="87"/>
        <end position="131"/>
    </location>
</feature>
<gene>
    <name evidence="3" type="ORF">I551_5638</name>
</gene>
<keyword evidence="4" id="KW-1185">Reference proteome</keyword>
<dbReference type="InterPro" id="IPR013221">
    <property type="entry name" value="Mur_ligase_cen"/>
</dbReference>
<dbReference type="SUPFAM" id="SSF53623">
    <property type="entry name" value="MurD-like peptide ligases, catalytic domain"/>
    <property type="match status" value="1"/>
</dbReference>
<comment type="caution">
    <text evidence="3">The sequence shown here is derived from an EMBL/GenBank/DDBJ whole genome shotgun (WGS) entry which is preliminary data.</text>
</comment>
<dbReference type="PANTHER" id="PTHR23135">
    <property type="entry name" value="MUR LIGASE FAMILY MEMBER"/>
    <property type="match status" value="1"/>
</dbReference>
<proteinExistence type="predicted"/>
<evidence type="ECO:0000313" key="4">
    <source>
        <dbReference type="Proteomes" id="UP000020681"/>
    </source>
</evidence>
<feature type="domain" description="Mur ligase central" evidence="2">
    <location>
        <begin position="46"/>
        <end position="98"/>
    </location>
</feature>
<dbReference type="Gene3D" id="3.40.1190.10">
    <property type="entry name" value="Mur-like, catalytic domain"/>
    <property type="match status" value="1"/>
</dbReference>
<evidence type="ECO:0000256" key="1">
    <source>
        <dbReference type="SAM" id="MobiDB-lite"/>
    </source>
</evidence>
<dbReference type="EMBL" id="JAOL01000152">
    <property type="protein sequence ID" value="EUA87898.1"/>
    <property type="molecule type" value="Genomic_DNA"/>
</dbReference>
<organism evidence="3 4">
    <name type="scientific">Mycobacterium ulcerans str. Harvey</name>
    <dbReference type="NCBI Taxonomy" id="1299332"/>
    <lineage>
        <taxon>Bacteria</taxon>
        <taxon>Bacillati</taxon>
        <taxon>Actinomycetota</taxon>
        <taxon>Actinomycetes</taxon>
        <taxon>Mycobacteriales</taxon>
        <taxon>Mycobacteriaceae</taxon>
        <taxon>Mycobacterium</taxon>
        <taxon>Mycobacterium ulcerans group</taxon>
    </lineage>
</organism>
<evidence type="ECO:0000313" key="3">
    <source>
        <dbReference type="EMBL" id="EUA87898.1"/>
    </source>
</evidence>
<evidence type="ECO:0000259" key="2">
    <source>
        <dbReference type="Pfam" id="PF08245"/>
    </source>
</evidence>